<evidence type="ECO:0000313" key="2">
    <source>
        <dbReference type="EMBL" id="KAG7047413.1"/>
    </source>
</evidence>
<name>A0A9P7R2R4_9PEZI</name>
<proteinExistence type="predicted"/>
<protein>
    <submittedName>
        <fullName evidence="2">Uncharacterized protein</fullName>
    </submittedName>
</protein>
<dbReference type="AlphaFoldDB" id="A0A9P7R2R4"/>
<organism evidence="2 3">
    <name type="scientific">Colletotrichum scovillei</name>
    <dbReference type="NCBI Taxonomy" id="1209932"/>
    <lineage>
        <taxon>Eukaryota</taxon>
        <taxon>Fungi</taxon>
        <taxon>Dikarya</taxon>
        <taxon>Ascomycota</taxon>
        <taxon>Pezizomycotina</taxon>
        <taxon>Sordariomycetes</taxon>
        <taxon>Hypocreomycetidae</taxon>
        <taxon>Glomerellales</taxon>
        <taxon>Glomerellaceae</taxon>
        <taxon>Colletotrichum</taxon>
        <taxon>Colletotrichum acutatum species complex</taxon>
    </lineage>
</organism>
<keyword evidence="3" id="KW-1185">Reference proteome</keyword>
<evidence type="ECO:0000256" key="1">
    <source>
        <dbReference type="SAM" id="MobiDB-lite"/>
    </source>
</evidence>
<feature type="region of interest" description="Disordered" evidence="1">
    <location>
        <begin position="1"/>
        <end position="28"/>
    </location>
</feature>
<gene>
    <name evidence="2" type="ORF">JMJ77_010765</name>
</gene>
<reference evidence="2" key="1">
    <citation type="submission" date="2021-05" db="EMBL/GenBank/DDBJ databases">
        <title>Comparative genomics of three Colletotrichum scovillei strains and genetic complementation revealed genes involved fungal growth and virulence on chili pepper.</title>
        <authorList>
            <person name="Hsieh D.-K."/>
            <person name="Chuang S.-C."/>
            <person name="Chen C.-Y."/>
            <person name="Chao Y.-T."/>
            <person name="Lu M.-Y.J."/>
            <person name="Lee M.-H."/>
            <person name="Shih M.-C."/>
        </authorList>
    </citation>
    <scope>NUCLEOTIDE SEQUENCE</scope>
    <source>
        <strain evidence="2">Coll-153</strain>
    </source>
</reference>
<comment type="caution">
    <text evidence="2">The sequence shown here is derived from an EMBL/GenBank/DDBJ whole genome shotgun (WGS) entry which is preliminary data.</text>
</comment>
<dbReference type="Proteomes" id="UP000699042">
    <property type="component" value="Unassembled WGS sequence"/>
</dbReference>
<accession>A0A9P7R2R4</accession>
<sequence length="73" mass="7880">MDGGYGVPTNSTAAPASGNNSKGCVDKRTRIRRQVLANTTQKRAQSNLIASHIRKTQHFASPRPICSAGWTLK</sequence>
<feature type="compositionally biased region" description="Polar residues" evidence="1">
    <location>
        <begin position="8"/>
        <end position="22"/>
    </location>
</feature>
<dbReference type="EMBL" id="JAESDN010000007">
    <property type="protein sequence ID" value="KAG7047413.1"/>
    <property type="molecule type" value="Genomic_DNA"/>
</dbReference>
<evidence type="ECO:0000313" key="3">
    <source>
        <dbReference type="Proteomes" id="UP000699042"/>
    </source>
</evidence>